<evidence type="ECO:0000256" key="6">
    <source>
        <dbReference type="ARBA" id="ARBA00023136"/>
    </source>
</evidence>
<keyword evidence="11" id="KW-1185">Reference proteome</keyword>
<feature type="transmembrane region" description="Helical" evidence="9">
    <location>
        <begin position="160"/>
        <end position="182"/>
    </location>
</feature>
<sequence length="232" mass="27522">MLLYREPFKSLFKFFTFIGLWDEISIRQRRWTQKVPLTLAIAFTLFNALSVIQAKKLEQILNVVEIVPLHIMILFSALEFHSKKVKLKKLIKIVDQIEVENSDATPIIDETCHFFSVWLNFMNFFYLIAFIIFAISPLLFHKLVFDVYTPQVLKNQEFYYYLSLFIQIFGGIYHTMLVVSIYEIKCGLLLILNDVMQYFHQKLIELKVVKENSEVTKKNLVECINMHLHIKE</sequence>
<evidence type="ECO:0000256" key="7">
    <source>
        <dbReference type="ARBA" id="ARBA00023170"/>
    </source>
</evidence>
<keyword evidence="3 9" id="KW-0812">Transmembrane</keyword>
<dbReference type="InterPro" id="IPR004117">
    <property type="entry name" value="7tm6_olfct_rcpt"/>
</dbReference>
<dbReference type="EMBL" id="JADBJN010000001">
    <property type="protein sequence ID" value="KAG5684280.1"/>
    <property type="molecule type" value="Genomic_DNA"/>
</dbReference>
<keyword evidence="4" id="KW-0552">Olfaction</keyword>
<evidence type="ECO:0000313" key="11">
    <source>
        <dbReference type="Proteomes" id="UP001107558"/>
    </source>
</evidence>
<accession>A0A9J6CQQ6</accession>
<dbReference type="Pfam" id="PF02949">
    <property type="entry name" value="7tm_6"/>
    <property type="match status" value="1"/>
</dbReference>
<proteinExistence type="predicted"/>
<organism evidence="10 11">
    <name type="scientific">Polypedilum vanderplanki</name>
    <name type="common">Sleeping chironomid midge</name>
    <dbReference type="NCBI Taxonomy" id="319348"/>
    <lineage>
        <taxon>Eukaryota</taxon>
        <taxon>Metazoa</taxon>
        <taxon>Ecdysozoa</taxon>
        <taxon>Arthropoda</taxon>
        <taxon>Hexapoda</taxon>
        <taxon>Insecta</taxon>
        <taxon>Pterygota</taxon>
        <taxon>Neoptera</taxon>
        <taxon>Endopterygota</taxon>
        <taxon>Diptera</taxon>
        <taxon>Nematocera</taxon>
        <taxon>Chironomoidea</taxon>
        <taxon>Chironomidae</taxon>
        <taxon>Chironominae</taxon>
        <taxon>Polypedilum</taxon>
        <taxon>Polypedilum</taxon>
    </lineage>
</organism>
<keyword evidence="5 9" id="KW-1133">Transmembrane helix</keyword>
<evidence type="ECO:0000256" key="8">
    <source>
        <dbReference type="ARBA" id="ARBA00023224"/>
    </source>
</evidence>
<evidence type="ECO:0000313" key="10">
    <source>
        <dbReference type="EMBL" id="KAG5684280.1"/>
    </source>
</evidence>
<feature type="transmembrane region" description="Helical" evidence="9">
    <location>
        <begin position="117"/>
        <end position="140"/>
    </location>
</feature>
<comment type="caution">
    <text evidence="10">The sequence shown here is derived from an EMBL/GenBank/DDBJ whole genome shotgun (WGS) entry which is preliminary data.</text>
</comment>
<gene>
    <name evidence="10" type="ORF">PVAND_013516</name>
</gene>
<reference evidence="10" key="1">
    <citation type="submission" date="2021-03" db="EMBL/GenBank/DDBJ databases">
        <title>Chromosome level genome of the anhydrobiotic midge Polypedilum vanderplanki.</title>
        <authorList>
            <person name="Yoshida Y."/>
            <person name="Kikawada T."/>
            <person name="Gusev O."/>
        </authorList>
    </citation>
    <scope>NUCLEOTIDE SEQUENCE</scope>
    <source>
        <strain evidence="10">NIAS01</strain>
        <tissue evidence="10">Whole body or cell culture</tissue>
    </source>
</reference>
<comment type="subcellular location">
    <subcellularLocation>
        <location evidence="1">Membrane</location>
        <topology evidence="1">Multi-pass membrane protein</topology>
    </subcellularLocation>
</comment>
<name>A0A9J6CQQ6_POLVA</name>
<protein>
    <recommendedName>
        <fullName evidence="12">Odorant receptor</fullName>
    </recommendedName>
</protein>
<evidence type="ECO:0000256" key="4">
    <source>
        <dbReference type="ARBA" id="ARBA00022725"/>
    </source>
</evidence>
<evidence type="ECO:0000256" key="9">
    <source>
        <dbReference type="SAM" id="Phobius"/>
    </source>
</evidence>
<evidence type="ECO:0000256" key="3">
    <source>
        <dbReference type="ARBA" id="ARBA00022692"/>
    </source>
</evidence>
<evidence type="ECO:0000256" key="2">
    <source>
        <dbReference type="ARBA" id="ARBA00022606"/>
    </source>
</evidence>
<dbReference type="Proteomes" id="UP001107558">
    <property type="component" value="Chromosome 1"/>
</dbReference>
<dbReference type="GO" id="GO:0016020">
    <property type="term" value="C:membrane"/>
    <property type="evidence" value="ECO:0007669"/>
    <property type="project" value="UniProtKB-SubCell"/>
</dbReference>
<feature type="transmembrane region" description="Helical" evidence="9">
    <location>
        <begin position="60"/>
        <end position="80"/>
    </location>
</feature>
<dbReference type="GO" id="GO:0007165">
    <property type="term" value="P:signal transduction"/>
    <property type="evidence" value="ECO:0007669"/>
    <property type="project" value="UniProtKB-KW"/>
</dbReference>
<evidence type="ECO:0000256" key="5">
    <source>
        <dbReference type="ARBA" id="ARBA00022989"/>
    </source>
</evidence>
<keyword evidence="2" id="KW-0716">Sensory transduction</keyword>
<feature type="transmembrane region" description="Helical" evidence="9">
    <location>
        <begin position="35"/>
        <end position="54"/>
    </location>
</feature>
<evidence type="ECO:0000256" key="1">
    <source>
        <dbReference type="ARBA" id="ARBA00004141"/>
    </source>
</evidence>
<dbReference type="GO" id="GO:0005549">
    <property type="term" value="F:odorant binding"/>
    <property type="evidence" value="ECO:0007669"/>
    <property type="project" value="InterPro"/>
</dbReference>
<keyword evidence="6 9" id="KW-0472">Membrane</keyword>
<keyword evidence="8" id="KW-0807">Transducer</keyword>
<dbReference type="AlphaFoldDB" id="A0A9J6CQQ6"/>
<keyword evidence="7" id="KW-0675">Receptor</keyword>
<dbReference type="GO" id="GO:0004984">
    <property type="term" value="F:olfactory receptor activity"/>
    <property type="evidence" value="ECO:0007669"/>
    <property type="project" value="InterPro"/>
</dbReference>
<evidence type="ECO:0008006" key="12">
    <source>
        <dbReference type="Google" id="ProtNLM"/>
    </source>
</evidence>